<dbReference type="InterPro" id="IPR001547">
    <property type="entry name" value="Glyco_hydro_5"/>
</dbReference>
<dbReference type="Proteomes" id="UP000243217">
    <property type="component" value="Unassembled WGS sequence"/>
</dbReference>
<proteinExistence type="inferred from homology"/>
<feature type="domain" description="Glycoside hydrolase family 5" evidence="10">
    <location>
        <begin position="180"/>
        <end position="526"/>
    </location>
</feature>
<feature type="transmembrane region" description="Helical" evidence="9">
    <location>
        <begin position="98"/>
        <end position="119"/>
    </location>
</feature>
<dbReference type="GO" id="GO:0030245">
    <property type="term" value="P:cellulose catabolic process"/>
    <property type="evidence" value="ECO:0007669"/>
    <property type="project" value="UniProtKB-KW"/>
</dbReference>
<dbReference type="SUPFAM" id="SSF51445">
    <property type="entry name" value="(Trans)glycosidases"/>
    <property type="match status" value="1"/>
</dbReference>
<evidence type="ECO:0000256" key="3">
    <source>
        <dbReference type="ARBA" id="ARBA00023001"/>
    </source>
</evidence>
<keyword evidence="12" id="KW-1185">Reference proteome</keyword>
<dbReference type="InterPro" id="IPR018087">
    <property type="entry name" value="Glyco_hydro_5_CS"/>
</dbReference>
<dbReference type="PANTHER" id="PTHR35923:SF2">
    <property type="entry name" value="ENDOGLUCANASE"/>
    <property type="match status" value="1"/>
</dbReference>
<gene>
    <name evidence="11" type="ORF">THRCLA_00824</name>
</gene>
<evidence type="ECO:0000256" key="6">
    <source>
        <dbReference type="ARBA" id="ARBA00023326"/>
    </source>
</evidence>
<evidence type="ECO:0000256" key="7">
    <source>
        <dbReference type="RuleBase" id="RU361153"/>
    </source>
</evidence>
<comment type="caution">
    <text evidence="11">The sequence shown here is derived from an EMBL/GenBank/DDBJ whole genome shotgun (WGS) entry which is preliminary data.</text>
</comment>
<keyword evidence="2 7" id="KW-0378">Hydrolase</keyword>
<dbReference type="InterPro" id="IPR017853">
    <property type="entry name" value="GH"/>
</dbReference>
<keyword evidence="3" id="KW-0136">Cellulose degradation</keyword>
<dbReference type="Pfam" id="PF00150">
    <property type="entry name" value="Cellulase"/>
    <property type="match status" value="1"/>
</dbReference>
<protein>
    <submittedName>
        <fullName evidence="11">Cell 5A endo-1,4-betaglucanase</fullName>
    </submittedName>
</protein>
<keyword evidence="9" id="KW-1133">Transmembrane helix</keyword>
<keyword evidence="4" id="KW-0119">Carbohydrate metabolism</keyword>
<comment type="similarity">
    <text evidence="1 7">Belongs to the glycosyl hydrolase 5 (cellulase A) family.</text>
</comment>
<evidence type="ECO:0000256" key="2">
    <source>
        <dbReference type="ARBA" id="ARBA00022801"/>
    </source>
</evidence>
<name>A0A1W0AA55_9STRA</name>
<keyword evidence="9" id="KW-0472">Membrane</keyword>
<evidence type="ECO:0000313" key="12">
    <source>
        <dbReference type="Proteomes" id="UP000243217"/>
    </source>
</evidence>
<evidence type="ECO:0000256" key="1">
    <source>
        <dbReference type="ARBA" id="ARBA00005641"/>
    </source>
</evidence>
<dbReference type="EMBL" id="JNBS01000270">
    <property type="protein sequence ID" value="OQS07163.1"/>
    <property type="molecule type" value="Genomic_DNA"/>
</dbReference>
<dbReference type="STRING" id="74557.A0A1W0AA55"/>
<evidence type="ECO:0000256" key="5">
    <source>
        <dbReference type="ARBA" id="ARBA00023295"/>
    </source>
</evidence>
<dbReference type="AlphaFoldDB" id="A0A1W0AA55"/>
<feature type="region of interest" description="Disordered" evidence="8">
    <location>
        <begin position="578"/>
        <end position="602"/>
    </location>
</feature>
<sequence length="602" mass="65753">MAHPGDNRTFQYMDSTAHDDEMAHVPVWQDSSAEHMYGDYVNPGGVAVMESVEHSSVRPSTIMDSTRPSTVMAKPDIKVGASEEMNAEKKHTGRKRVWPGWLMLILIVGGAIFGIFWFGQKLYNKTQQQQELTQKIADRTPAPVSAPKICEQPNFVGDGAGGIVAEYKSGLKKQIVITGINWSGMENVEGVPHGLAFGQSTMDAIAKKLVGQGVTAVRLPLNVKMINSNAAPNVKDFVDPIVNADFSVTTYMEMIKKVVQGLAKQQIAVLLDIHKLDPANLNTDDEEGLWYNAKYPEAQITKAITTLATELCNYNYYNIIGVDLKNEPHKGCWPSSPTDTTCPASNNWPDAAGRLANTMLTICPKWMAYVEGIYETKMKGTFPNTKGASNVTYGDWWGASLGNASSYPVPVTMKNKVVFAPHFYSPSVYPAMYYFSDNSNGVNTEFPMDVAGNTSLKDNVYLALDNSFGTSTKAAKVPVVFGEFGGIYGTSDKWPLKTSSRAIEAFVSYSQDRNMSGGFAWSLNSESLYNWNPANGTYLYGLYTDNTWADYHDDYAAALRKFKGSGPIYCVKIDATDGSGSSTSTTLVTPAPSTKANSTATH</sequence>
<evidence type="ECO:0000256" key="9">
    <source>
        <dbReference type="SAM" id="Phobius"/>
    </source>
</evidence>
<dbReference type="OrthoDB" id="442731at2759"/>
<evidence type="ECO:0000256" key="4">
    <source>
        <dbReference type="ARBA" id="ARBA00023277"/>
    </source>
</evidence>
<reference evidence="11 12" key="1">
    <citation type="journal article" date="2014" name="Genome Biol. Evol.">
        <title>The secreted proteins of Achlya hypogyna and Thraustotheca clavata identify the ancestral oomycete secretome and reveal gene acquisitions by horizontal gene transfer.</title>
        <authorList>
            <person name="Misner I."/>
            <person name="Blouin N."/>
            <person name="Leonard G."/>
            <person name="Richards T.A."/>
            <person name="Lane C.E."/>
        </authorList>
    </citation>
    <scope>NUCLEOTIDE SEQUENCE [LARGE SCALE GENOMIC DNA]</scope>
    <source>
        <strain evidence="11 12">ATCC 34112</strain>
    </source>
</reference>
<organism evidence="11 12">
    <name type="scientific">Thraustotheca clavata</name>
    <dbReference type="NCBI Taxonomy" id="74557"/>
    <lineage>
        <taxon>Eukaryota</taxon>
        <taxon>Sar</taxon>
        <taxon>Stramenopiles</taxon>
        <taxon>Oomycota</taxon>
        <taxon>Saprolegniomycetes</taxon>
        <taxon>Saprolegniales</taxon>
        <taxon>Achlyaceae</taxon>
        <taxon>Thraustotheca</taxon>
    </lineage>
</organism>
<evidence type="ECO:0000313" key="11">
    <source>
        <dbReference type="EMBL" id="OQS07163.1"/>
    </source>
</evidence>
<dbReference type="PANTHER" id="PTHR35923">
    <property type="entry name" value="MAJOR EXTRACELLULAR ENDOGLUCANASE"/>
    <property type="match status" value="1"/>
</dbReference>
<keyword evidence="9" id="KW-0812">Transmembrane</keyword>
<dbReference type="GO" id="GO:0004553">
    <property type="term" value="F:hydrolase activity, hydrolyzing O-glycosyl compounds"/>
    <property type="evidence" value="ECO:0007669"/>
    <property type="project" value="InterPro"/>
</dbReference>
<evidence type="ECO:0000256" key="8">
    <source>
        <dbReference type="SAM" id="MobiDB-lite"/>
    </source>
</evidence>
<accession>A0A1W0AA55</accession>
<feature type="compositionally biased region" description="Polar residues" evidence="8">
    <location>
        <begin position="587"/>
        <end position="602"/>
    </location>
</feature>
<keyword evidence="6" id="KW-0624">Polysaccharide degradation</keyword>
<evidence type="ECO:0000259" key="10">
    <source>
        <dbReference type="Pfam" id="PF00150"/>
    </source>
</evidence>
<keyword evidence="5 7" id="KW-0326">Glycosidase</keyword>
<dbReference type="Gene3D" id="3.20.20.80">
    <property type="entry name" value="Glycosidases"/>
    <property type="match status" value="1"/>
</dbReference>
<dbReference type="PROSITE" id="PS00659">
    <property type="entry name" value="GLYCOSYL_HYDROL_F5"/>
    <property type="match status" value="1"/>
</dbReference>